<gene>
    <name evidence="1" type="ORF">G5I_13641</name>
</gene>
<evidence type="ECO:0000313" key="1">
    <source>
        <dbReference type="EMBL" id="EGI58258.1"/>
    </source>
</evidence>
<protein>
    <submittedName>
        <fullName evidence="1">Uncharacterized protein</fullName>
    </submittedName>
</protein>
<sequence length="118" mass="12899">MASAVNCPAWSGFRAGLPLDLFADSPSESDKETTNERSPSMVHIEIVLSIELMPTARSGSASQGRLLVSKRLVLEQNCIPPFVFGSLNSIKWHTYQIQNPTFFTPSPPLMGFEGGKET</sequence>
<dbReference type="Proteomes" id="UP000007755">
    <property type="component" value="Unassembled WGS sequence"/>
</dbReference>
<dbReference type="InParanoid" id="F4X5K7"/>
<dbReference type="AlphaFoldDB" id="F4X5K7"/>
<proteinExistence type="predicted"/>
<reference evidence="1" key="1">
    <citation type="submission" date="2011-02" db="EMBL/GenBank/DDBJ databases">
        <title>The genome of the leaf-cutting ant Acromyrmex echinatior suggests key adaptations to social evolution and fungus farming.</title>
        <authorList>
            <person name="Nygaard S."/>
            <person name="Zhang G."/>
        </authorList>
    </citation>
    <scope>NUCLEOTIDE SEQUENCE</scope>
</reference>
<keyword evidence="2" id="KW-1185">Reference proteome</keyword>
<organism evidence="2">
    <name type="scientific">Acromyrmex echinatior</name>
    <name type="common">Panamanian leafcutter ant</name>
    <name type="synonym">Acromyrmex octospinosus echinatior</name>
    <dbReference type="NCBI Taxonomy" id="103372"/>
    <lineage>
        <taxon>Eukaryota</taxon>
        <taxon>Metazoa</taxon>
        <taxon>Ecdysozoa</taxon>
        <taxon>Arthropoda</taxon>
        <taxon>Hexapoda</taxon>
        <taxon>Insecta</taxon>
        <taxon>Pterygota</taxon>
        <taxon>Neoptera</taxon>
        <taxon>Endopterygota</taxon>
        <taxon>Hymenoptera</taxon>
        <taxon>Apocrita</taxon>
        <taxon>Aculeata</taxon>
        <taxon>Formicoidea</taxon>
        <taxon>Formicidae</taxon>
        <taxon>Myrmicinae</taxon>
        <taxon>Acromyrmex</taxon>
    </lineage>
</organism>
<dbReference type="EMBL" id="GL888721">
    <property type="protein sequence ID" value="EGI58258.1"/>
    <property type="molecule type" value="Genomic_DNA"/>
</dbReference>
<name>F4X5K7_ACREC</name>
<evidence type="ECO:0000313" key="2">
    <source>
        <dbReference type="Proteomes" id="UP000007755"/>
    </source>
</evidence>
<accession>F4X5K7</accession>